<dbReference type="RefSeq" id="WP_066413264.1">
    <property type="nucleotide sequence ID" value="NZ_CP018866.1"/>
</dbReference>
<reference evidence="16 17" key="1">
    <citation type="submission" date="2016-12" db="EMBL/GenBank/DDBJ databases">
        <title>The whole genome sequencing and assembly of Bacillus cohnii DSM 6307T strain.</title>
        <authorList>
            <person name="Lee Y.-J."/>
            <person name="Yi H."/>
            <person name="Bahn Y.-S."/>
            <person name="Kim J.F."/>
            <person name="Lee D.-W."/>
        </authorList>
    </citation>
    <scope>NUCLEOTIDE SEQUENCE [LARGE SCALE GENOMIC DNA]</scope>
    <source>
        <strain evidence="16 17">DSM 6307</strain>
    </source>
</reference>
<evidence type="ECO:0000256" key="6">
    <source>
        <dbReference type="ARBA" id="ARBA00022695"/>
    </source>
</evidence>
<comment type="pathway">
    <text evidence="2 14">Cofactor biosynthesis; FMN biosynthesis; FMN from riboflavin (ATP route): step 1/1.</text>
</comment>
<dbReference type="EC" id="2.7.1.26" evidence="14"/>
<evidence type="ECO:0000313" key="17">
    <source>
        <dbReference type="Proteomes" id="UP000215224"/>
    </source>
</evidence>
<dbReference type="KEGG" id="bcoh:BC6307_12380"/>
<dbReference type="AlphaFoldDB" id="A0A223KR98"/>
<dbReference type="UniPathway" id="UPA00276">
    <property type="reaction ID" value="UER00406"/>
</dbReference>
<dbReference type="InterPro" id="IPR015865">
    <property type="entry name" value="Riboflavin_kinase_bac/euk"/>
</dbReference>
<keyword evidence="8 14" id="KW-0418">Kinase</keyword>
<dbReference type="EMBL" id="CP018866">
    <property type="protein sequence ID" value="AST92015.1"/>
    <property type="molecule type" value="Genomic_DNA"/>
</dbReference>
<keyword evidence="6 14" id="KW-0548">Nucleotidyltransferase</keyword>
<dbReference type="UniPathway" id="UPA00277">
    <property type="reaction ID" value="UER00407"/>
</dbReference>
<protein>
    <recommendedName>
        <fullName evidence="14">Riboflavin biosynthesis protein</fullName>
    </recommendedName>
    <domain>
        <recommendedName>
            <fullName evidence="14">Riboflavin kinase</fullName>
            <ecNumber evidence="14">2.7.1.26</ecNumber>
        </recommendedName>
        <alternativeName>
            <fullName evidence="14">Flavokinase</fullName>
        </alternativeName>
    </domain>
    <domain>
        <recommendedName>
            <fullName evidence="14">FMN adenylyltransferase</fullName>
            <ecNumber evidence="14">2.7.7.2</ecNumber>
        </recommendedName>
        <alternativeName>
            <fullName evidence="14">FAD pyrophosphorylase</fullName>
        </alternativeName>
        <alternativeName>
            <fullName evidence="14">FAD synthase</fullName>
        </alternativeName>
    </domain>
</protein>
<dbReference type="SMART" id="SM00904">
    <property type="entry name" value="Flavokinase"/>
    <property type="match status" value="1"/>
</dbReference>
<evidence type="ECO:0000256" key="3">
    <source>
        <dbReference type="ARBA" id="ARBA00022630"/>
    </source>
</evidence>
<keyword evidence="9 14" id="KW-0274">FAD</keyword>
<evidence type="ECO:0000256" key="9">
    <source>
        <dbReference type="ARBA" id="ARBA00022827"/>
    </source>
</evidence>
<evidence type="ECO:0000256" key="4">
    <source>
        <dbReference type="ARBA" id="ARBA00022643"/>
    </source>
</evidence>
<dbReference type="InterPro" id="IPR023468">
    <property type="entry name" value="Riboflavin_kinase"/>
</dbReference>
<evidence type="ECO:0000256" key="10">
    <source>
        <dbReference type="ARBA" id="ARBA00022840"/>
    </source>
</evidence>
<dbReference type="FunFam" id="2.40.30.30:FF:000004">
    <property type="entry name" value="Riboflavin biosynthesis protein"/>
    <property type="match status" value="1"/>
</dbReference>
<keyword evidence="5 14" id="KW-0808">Transferase</keyword>
<dbReference type="NCBIfam" id="NF004162">
    <property type="entry name" value="PRK05627.1-5"/>
    <property type="match status" value="1"/>
</dbReference>
<gene>
    <name evidence="16" type="ORF">BC6307_12380</name>
</gene>
<feature type="domain" description="Riboflavin kinase" evidence="15">
    <location>
        <begin position="185"/>
        <end position="310"/>
    </location>
</feature>
<keyword evidence="3 14" id="KW-0285">Flavoprotein</keyword>
<dbReference type="SUPFAM" id="SSF52374">
    <property type="entry name" value="Nucleotidylyl transferase"/>
    <property type="match status" value="1"/>
</dbReference>
<accession>A0A223KR98</accession>
<evidence type="ECO:0000256" key="5">
    <source>
        <dbReference type="ARBA" id="ARBA00022679"/>
    </source>
</evidence>
<dbReference type="NCBIfam" id="NF004160">
    <property type="entry name" value="PRK05627.1-3"/>
    <property type="match status" value="1"/>
</dbReference>
<evidence type="ECO:0000256" key="12">
    <source>
        <dbReference type="ARBA" id="ARBA00047880"/>
    </source>
</evidence>
<dbReference type="Gene3D" id="3.40.50.620">
    <property type="entry name" value="HUPs"/>
    <property type="match status" value="1"/>
</dbReference>
<dbReference type="SUPFAM" id="SSF82114">
    <property type="entry name" value="Riboflavin kinase-like"/>
    <property type="match status" value="1"/>
</dbReference>
<evidence type="ECO:0000259" key="15">
    <source>
        <dbReference type="SMART" id="SM00904"/>
    </source>
</evidence>
<keyword evidence="4 14" id="KW-0288">FMN</keyword>
<comment type="similarity">
    <text evidence="14">Belongs to the ribF family.</text>
</comment>
<keyword evidence="11" id="KW-0511">Multifunctional enzyme</keyword>
<dbReference type="InterPro" id="IPR014729">
    <property type="entry name" value="Rossmann-like_a/b/a_fold"/>
</dbReference>
<dbReference type="InterPro" id="IPR015864">
    <property type="entry name" value="FAD_synthase"/>
</dbReference>
<dbReference type="InterPro" id="IPR023465">
    <property type="entry name" value="Riboflavin_kinase_dom_sf"/>
</dbReference>
<dbReference type="GO" id="GO:0005524">
    <property type="term" value="F:ATP binding"/>
    <property type="evidence" value="ECO:0007669"/>
    <property type="project" value="UniProtKB-UniRule"/>
</dbReference>
<keyword evidence="7 14" id="KW-0547">Nucleotide-binding</keyword>
<keyword evidence="17" id="KW-1185">Reference proteome</keyword>
<dbReference type="STRING" id="1314751.GCA_001591425_01138"/>
<evidence type="ECO:0000256" key="1">
    <source>
        <dbReference type="ARBA" id="ARBA00004726"/>
    </source>
</evidence>
<dbReference type="EC" id="2.7.7.2" evidence="14"/>
<evidence type="ECO:0000313" key="16">
    <source>
        <dbReference type="EMBL" id="AST92015.1"/>
    </source>
</evidence>
<evidence type="ECO:0000256" key="11">
    <source>
        <dbReference type="ARBA" id="ARBA00023268"/>
    </source>
</evidence>
<dbReference type="PIRSF" id="PIRSF004491">
    <property type="entry name" value="FAD_Synth"/>
    <property type="match status" value="1"/>
</dbReference>
<proteinExistence type="inferred from homology"/>
<name>A0A223KR98_9BACI</name>
<dbReference type="GO" id="GO:0009231">
    <property type="term" value="P:riboflavin biosynthetic process"/>
    <property type="evidence" value="ECO:0007669"/>
    <property type="project" value="InterPro"/>
</dbReference>
<dbReference type="PANTHER" id="PTHR22749">
    <property type="entry name" value="RIBOFLAVIN KINASE/FMN ADENYLYLTRANSFERASE"/>
    <property type="match status" value="1"/>
</dbReference>
<evidence type="ECO:0000256" key="13">
    <source>
        <dbReference type="ARBA" id="ARBA00049494"/>
    </source>
</evidence>
<dbReference type="Pfam" id="PF01687">
    <property type="entry name" value="Flavokinase"/>
    <property type="match status" value="1"/>
</dbReference>
<organism evidence="16 17">
    <name type="scientific">Sutcliffiella cohnii</name>
    <dbReference type="NCBI Taxonomy" id="33932"/>
    <lineage>
        <taxon>Bacteria</taxon>
        <taxon>Bacillati</taxon>
        <taxon>Bacillota</taxon>
        <taxon>Bacilli</taxon>
        <taxon>Bacillales</taxon>
        <taxon>Bacillaceae</taxon>
        <taxon>Sutcliffiella</taxon>
    </lineage>
</organism>
<comment type="catalytic activity">
    <reaction evidence="13 14">
        <text>FMN + ATP + H(+) = FAD + diphosphate</text>
        <dbReference type="Rhea" id="RHEA:17237"/>
        <dbReference type="ChEBI" id="CHEBI:15378"/>
        <dbReference type="ChEBI" id="CHEBI:30616"/>
        <dbReference type="ChEBI" id="CHEBI:33019"/>
        <dbReference type="ChEBI" id="CHEBI:57692"/>
        <dbReference type="ChEBI" id="CHEBI:58210"/>
        <dbReference type="EC" id="2.7.7.2"/>
    </reaction>
</comment>
<dbReference type="GO" id="GO:0003919">
    <property type="term" value="F:FMN adenylyltransferase activity"/>
    <property type="evidence" value="ECO:0007669"/>
    <property type="project" value="UniProtKB-UniRule"/>
</dbReference>
<dbReference type="GO" id="GO:0006747">
    <property type="term" value="P:FAD biosynthetic process"/>
    <property type="evidence" value="ECO:0007669"/>
    <property type="project" value="UniProtKB-UniRule"/>
</dbReference>
<evidence type="ECO:0000256" key="14">
    <source>
        <dbReference type="PIRNR" id="PIRNR004491"/>
    </source>
</evidence>
<dbReference type="NCBIfam" id="NF004161">
    <property type="entry name" value="PRK05627.1-4"/>
    <property type="match status" value="1"/>
</dbReference>
<dbReference type="GO" id="GO:0009398">
    <property type="term" value="P:FMN biosynthetic process"/>
    <property type="evidence" value="ECO:0007669"/>
    <property type="project" value="UniProtKB-UniRule"/>
</dbReference>
<comment type="pathway">
    <text evidence="1 14">Cofactor biosynthesis; FAD biosynthesis; FAD from FMN: step 1/1.</text>
</comment>
<dbReference type="NCBIfam" id="TIGR00083">
    <property type="entry name" value="ribF"/>
    <property type="match status" value="1"/>
</dbReference>
<dbReference type="Gene3D" id="2.40.30.30">
    <property type="entry name" value="Riboflavin kinase-like"/>
    <property type="match status" value="1"/>
</dbReference>
<dbReference type="PANTHER" id="PTHR22749:SF6">
    <property type="entry name" value="RIBOFLAVIN KINASE"/>
    <property type="match status" value="1"/>
</dbReference>
<dbReference type="GO" id="GO:0008531">
    <property type="term" value="F:riboflavin kinase activity"/>
    <property type="evidence" value="ECO:0007669"/>
    <property type="project" value="UniProtKB-UniRule"/>
</dbReference>
<dbReference type="FunFam" id="3.40.50.620:FF:000021">
    <property type="entry name" value="Riboflavin biosynthesis protein"/>
    <property type="match status" value="1"/>
</dbReference>
<dbReference type="InterPro" id="IPR002606">
    <property type="entry name" value="Riboflavin_kinase_bac"/>
</dbReference>
<evidence type="ECO:0000256" key="2">
    <source>
        <dbReference type="ARBA" id="ARBA00005201"/>
    </source>
</evidence>
<keyword evidence="10 14" id="KW-0067">ATP-binding</keyword>
<evidence type="ECO:0000256" key="7">
    <source>
        <dbReference type="ARBA" id="ARBA00022741"/>
    </source>
</evidence>
<dbReference type="Proteomes" id="UP000215224">
    <property type="component" value="Chromosome"/>
</dbReference>
<comment type="catalytic activity">
    <reaction evidence="12 14">
        <text>riboflavin + ATP = FMN + ADP + H(+)</text>
        <dbReference type="Rhea" id="RHEA:14357"/>
        <dbReference type="ChEBI" id="CHEBI:15378"/>
        <dbReference type="ChEBI" id="CHEBI:30616"/>
        <dbReference type="ChEBI" id="CHEBI:57986"/>
        <dbReference type="ChEBI" id="CHEBI:58210"/>
        <dbReference type="ChEBI" id="CHEBI:456216"/>
        <dbReference type="EC" id="2.7.1.26"/>
    </reaction>
</comment>
<dbReference type="CDD" id="cd02064">
    <property type="entry name" value="FAD_synthetase_N"/>
    <property type="match status" value="1"/>
</dbReference>
<dbReference type="Pfam" id="PF06574">
    <property type="entry name" value="FAD_syn"/>
    <property type="match status" value="1"/>
</dbReference>
<sequence length="316" mass="35744">MKTVYLSHPLSIDALQLKPTVMALGFFDGIHLGHQKVINTAINIAKENEMQSAVLTLDPHPSVVLRNDMKNIRYITPLKEKEEILQTLGVDILYVVSFTPELAKLSPQSFVDQYIKGLNVKHIVAGFDYSFGSFGKGTMETMPQFSNGAFTQTVIEKLTKDNQKVSSSLIRENLQLGKVDKVKEILGRFYSLKGTVVDGDKRGRTIGFPTANIELTDEYIIPKPGVYAVTMEINDVMYNGVCNVGVKPTFTDNTKVSIEVHLFDFNENIYGEQVRVNWHFYIRSEQKFPSFKELVQQIEADKQFAINYFQKNNALT</sequence>
<evidence type="ECO:0000256" key="8">
    <source>
        <dbReference type="ARBA" id="ARBA00022777"/>
    </source>
</evidence>